<proteinExistence type="predicted"/>
<organism evidence="4">
    <name type="scientific">Thermogemmatispora argillosa</name>
    <dbReference type="NCBI Taxonomy" id="2045280"/>
    <lineage>
        <taxon>Bacteria</taxon>
        <taxon>Bacillati</taxon>
        <taxon>Chloroflexota</taxon>
        <taxon>Ktedonobacteria</taxon>
        <taxon>Thermogemmatisporales</taxon>
        <taxon>Thermogemmatisporaceae</taxon>
        <taxon>Thermogemmatispora</taxon>
    </lineage>
</organism>
<evidence type="ECO:0000313" key="4">
    <source>
        <dbReference type="EMBL" id="BBH92775.1"/>
    </source>
</evidence>
<dbReference type="Pfam" id="PF01757">
    <property type="entry name" value="Acyl_transf_3"/>
    <property type="match status" value="1"/>
</dbReference>
<feature type="compositionally biased region" description="Basic and acidic residues" evidence="1">
    <location>
        <begin position="479"/>
        <end position="490"/>
    </location>
</feature>
<evidence type="ECO:0000256" key="2">
    <source>
        <dbReference type="SAM" id="Phobius"/>
    </source>
</evidence>
<feature type="transmembrane region" description="Helical" evidence="2">
    <location>
        <begin position="393"/>
        <end position="415"/>
    </location>
</feature>
<feature type="transmembrane region" description="Helical" evidence="2">
    <location>
        <begin position="324"/>
        <end position="342"/>
    </location>
</feature>
<protein>
    <recommendedName>
        <fullName evidence="3">Acyltransferase 3 domain-containing protein</fullName>
    </recommendedName>
</protein>
<evidence type="ECO:0000259" key="3">
    <source>
        <dbReference type="Pfam" id="PF01757"/>
    </source>
</evidence>
<feature type="transmembrane region" description="Helical" evidence="2">
    <location>
        <begin position="435"/>
        <end position="454"/>
    </location>
</feature>
<feature type="region of interest" description="Disordered" evidence="1">
    <location>
        <begin position="470"/>
        <end position="490"/>
    </location>
</feature>
<feature type="transmembrane region" description="Helical" evidence="2">
    <location>
        <begin position="105"/>
        <end position="128"/>
    </location>
</feature>
<evidence type="ECO:0000256" key="1">
    <source>
        <dbReference type="SAM" id="MobiDB-lite"/>
    </source>
</evidence>
<feature type="transmembrane region" description="Helical" evidence="2">
    <location>
        <begin position="149"/>
        <end position="167"/>
    </location>
</feature>
<dbReference type="GO" id="GO:0016747">
    <property type="term" value="F:acyltransferase activity, transferring groups other than amino-acyl groups"/>
    <property type="evidence" value="ECO:0007669"/>
    <property type="project" value="InterPro"/>
</dbReference>
<keyword evidence="2" id="KW-0472">Membrane</keyword>
<accession>A0A455T2R1</accession>
<keyword evidence="2" id="KW-1133">Transmembrane helix</keyword>
<feature type="transmembrane region" description="Helical" evidence="2">
    <location>
        <begin position="362"/>
        <end position="381"/>
    </location>
</feature>
<dbReference type="InterPro" id="IPR050879">
    <property type="entry name" value="Acyltransferase_3"/>
</dbReference>
<keyword evidence="2" id="KW-0812">Transmembrane</keyword>
<dbReference type="GO" id="GO:0016020">
    <property type="term" value="C:membrane"/>
    <property type="evidence" value="ECO:0007669"/>
    <property type="project" value="TreeGrafter"/>
</dbReference>
<dbReference type="GO" id="GO:0000271">
    <property type="term" value="P:polysaccharide biosynthetic process"/>
    <property type="evidence" value="ECO:0007669"/>
    <property type="project" value="TreeGrafter"/>
</dbReference>
<feature type="transmembrane region" description="Helical" evidence="2">
    <location>
        <begin position="235"/>
        <end position="253"/>
    </location>
</feature>
<sequence>MPVTFMEPGALSNYVRTMSTLSLLLEVMRQVSPWRWLRAGGSWLGRLLRGLSTLLESDLRGNTIPVLDGVRALACLAVLIFHVNWTTYHQHLWQPLHHPLMSSLLLVGSTGVTLFFILSGFLLFLPYVGALLSEQRPWPSVRRFYLRRALRIWPAYYVSLLILITLWQPQYWQPAHWRELLLFVTFFMDSTPETFRKINGPYWTLAVEWQFYLLLPLLALGTFLLLRRLPQRRRFPLICATLALIIAYALLVRHWGDYYVDHPEASLPLVPRAVLNVVLFFVYGMTGKFLEDFAIGMLIATCYTYGCLVQPGSGLVRGLRRWSLVLWGLGLALLGAMALWHLNHDVGALPWLDGLLPLYDTLGEFGFALAYGACLTGLLFGPSLLRAVFSWRYLRWIGLFSYSLYIWHLPLIAYFSAHIQPWLSGLNHWLIYGCYWLWVGVTALPLAFLSYLLIERPFLKLGQRRFKGGGRGGGAPLGERQRELIAPRAP</sequence>
<feature type="transmembrane region" description="Helical" evidence="2">
    <location>
        <begin position="209"/>
        <end position="226"/>
    </location>
</feature>
<dbReference type="InterPro" id="IPR002656">
    <property type="entry name" value="Acyl_transf_3_dom"/>
</dbReference>
<dbReference type="EMBL" id="AP019377">
    <property type="protein sequence ID" value="BBH92775.1"/>
    <property type="molecule type" value="Genomic_DNA"/>
</dbReference>
<dbReference type="AlphaFoldDB" id="A0A455T2R1"/>
<feature type="transmembrane region" description="Helical" evidence="2">
    <location>
        <begin position="66"/>
        <end position="85"/>
    </location>
</feature>
<reference evidence="4" key="1">
    <citation type="submission" date="2018-12" db="EMBL/GenBank/DDBJ databases">
        <title>Novel natural products biosynthetic potential of the class Ktedonobacteria.</title>
        <authorList>
            <person name="Zheng Y."/>
            <person name="Saitou A."/>
            <person name="Wang C.M."/>
            <person name="Toyoda A."/>
            <person name="Minakuchi Y."/>
            <person name="Sekiguchi Y."/>
            <person name="Ueda K."/>
            <person name="Takano H."/>
            <person name="Sakai Y."/>
            <person name="Yokota A."/>
            <person name="Yabe S."/>
        </authorList>
    </citation>
    <scope>NUCLEOTIDE SEQUENCE</scope>
    <source>
        <strain evidence="4">A3-2</strain>
    </source>
</reference>
<feature type="domain" description="Acyltransferase 3" evidence="3">
    <location>
        <begin position="67"/>
        <end position="449"/>
    </location>
</feature>
<gene>
    <name evidence="4" type="ORF">KTA_09740</name>
</gene>
<dbReference type="PANTHER" id="PTHR23028:SF53">
    <property type="entry name" value="ACYL_TRANSF_3 DOMAIN-CONTAINING PROTEIN"/>
    <property type="match status" value="1"/>
</dbReference>
<dbReference type="PANTHER" id="PTHR23028">
    <property type="entry name" value="ACETYLTRANSFERASE"/>
    <property type="match status" value="1"/>
</dbReference>
<name>A0A455T2R1_9CHLR</name>